<evidence type="ECO:0000313" key="2">
    <source>
        <dbReference type="Proteomes" id="UP000318288"/>
    </source>
</evidence>
<accession>A0A5C6FGI4</accession>
<dbReference type="OrthoDB" id="289656at2"/>
<dbReference type="RefSeq" id="WP_146453498.1">
    <property type="nucleotide sequence ID" value="NZ_SJPW01000001.1"/>
</dbReference>
<sequence length="120" mass="13372">MKRDMDLIRKILFYIEENDDISVAVDGYDQRAISYHIRLLDEADLIHAAVLSSNSGEIVIQESGQTRLTWSGHEFIDAAREPTRWNKVKAALGDATIAAYIGLLNQVAIHYATKAAGIEN</sequence>
<evidence type="ECO:0008006" key="3">
    <source>
        <dbReference type="Google" id="ProtNLM"/>
    </source>
</evidence>
<reference evidence="1 2" key="1">
    <citation type="submission" date="2019-02" db="EMBL/GenBank/DDBJ databases">
        <title>Deep-cultivation of Planctomycetes and their phenomic and genomic characterization uncovers novel biology.</title>
        <authorList>
            <person name="Wiegand S."/>
            <person name="Jogler M."/>
            <person name="Boedeker C."/>
            <person name="Pinto D."/>
            <person name="Vollmers J."/>
            <person name="Rivas-Marin E."/>
            <person name="Kohn T."/>
            <person name="Peeters S.H."/>
            <person name="Heuer A."/>
            <person name="Rast P."/>
            <person name="Oberbeckmann S."/>
            <person name="Bunk B."/>
            <person name="Jeske O."/>
            <person name="Meyerdierks A."/>
            <person name="Storesund J.E."/>
            <person name="Kallscheuer N."/>
            <person name="Luecker S."/>
            <person name="Lage O.M."/>
            <person name="Pohl T."/>
            <person name="Merkel B.J."/>
            <person name="Hornburger P."/>
            <person name="Mueller R.-W."/>
            <person name="Bruemmer F."/>
            <person name="Labrenz M."/>
            <person name="Spormann A.M."/>
            <person name="Op Den Camp H."/>
            <person name="Overmann J."/>
            <person name="Amann R."/>
            <person name="Jetten M.S.M."/>
            <person name="Mascher T."/>
            <person name="Medema M.H."/>
            <person name="Devos D.P."/>
            <person name="Kaster A.-K."/>
            <person name="Ovreas L."/>
            <person name="Rohde M."/>
            <person name="Galperin M.Y."/>
            <person name="Jogler C."/>
        </authorList>
    </citation>
    <scope>NUCLEOTIDE SEQUENCE [LARGE SCALE GENOMIC DNA]</scope>
    <source>
        <strain evidence="1 2">Poly51</strain>
    </source>
</reference>
<dbReference type="EMBL" id="SJPW01000001">
    <property type="protein sequence ID" value="TWU59940.1"/>
    <property type="molecule type" value="Genomic_DNA"/>
</dbReference>
<protein>
    <recommendedName>
        <fullName evidence="3">DUF2513 domain-containing protein</fullName>
    </recommendedName>
</protein>
<organism evidence="1 2">
    <name type="scientific">Rubripirellula tenax</name>
    <dbReference type="NCBI Taxonomy" id="2528015"/>
    <lineage>
        <taxon>Bacteria</taxon>
        <taxon>Pseudomonadati</taxon>
        <taxon>Planctomycetota</taxon>
        <taxon>Planctomycetia</taxon>
        <taxon>Pirellulales</taxon>
        <taxon>Pirellulaceae</taxon>
        <taxon>Rubripirellula</taxon>
    </lineage>
</organism>
<name>A0A5C6FGI4_9BACT</name>
<comment type="caution">
    <text evidence="1">The sequence shown here is derived from an EMBL/GenBank/DDBJ whole genome shotgun (WGS) entry which is preliminary data.</text>
</comment>
<dbReference type="InterPro" id="IPR019650">
    <property type="entry name" value="DUF2513"/>
</dbReference>
<proteinExistence type="predicted"/>
<dbReference type="Pfam" id="PF10711">
    <property type="entry name" value="DUF2513"/>
    <property type="match status" value="1"/>
</dbReference>
<dbReference type="AlphaFoldDB" id="A0A5C6FGI4"/>
<gene>
    <name evidence="1" type="ORF">Poly51_02130</name>
</gene>
<evidence type="ECO:0000313" key="1">
    <source>
        <dbReference type="EMBL" id="TWU59940.1"/>
    </source>
</evidence>
<keyword evidence="2" id="KW-1185">Reference proteome</keyword>
<dbReference type="Proteomes" id="UP000318288">
    <property type="component" value="Unassembled WGS sequence"/>
</dbReference>